<dbReference type="EMBL" id="CAJVPM010006998">
    <property type="protein sequence ID" value="CAG8540892.1"/>
    <property type="molecule type" value="Genomic_DNA"/>
</dbReference>
<evidence type="ECO:0000313" key="1">
    <source>
        <dbReference type="EMBL" id="CAG8540892.1"/>
    </source>
</evidence>
<keyword evidence="2" id="KW-1185">Reference proteome</keyword>
<proteinExistence type="predicted"/>
<reference evidence="1" key="1">
    <citation type="submission" date="2021-06" db="EMBL/GenBank/DDBJ databases">
        <authorList>
            <person name="Kallberg Y."/>
            <person name="Tangrot J."/>
            <person name="Rosling A."/>
        </authorList>
    </citation>
    <scope>NUCLEOTIDE SEQUENCE</scope>
    <source>
        <strain evidence="1">AU212A</strain>
    </source>
</reference>
<gene>
    <name evidence="1" type="ORF">SCALOS_LOCUS4838</name>
</gene>
<evidence type="ECO:0000313" key="2">
    <source>
        <dbReference type="Proteomes" id="UP000789860"/>
    </source>
</evidence>
<name>A0ACA9LP64_9GLOM</name>
<organism evidence="1 2">
    <name type="scientific">Scutellospora calospora</name>
    <dbReference type="NCBI Taxonomy" id="85575"/>
    <lineage>
        <taxon>Eukaryota</taxon>
        <taxon>Fungi</taxon>
        <taxon>Fungi incertae sedis</taxon>
        <taxon>Mucoromycota</taxon>
        <taxon>Glomeromycotina</taxon>
        <taxon>Glomeromycetes</taxon>
        <taxon>Diversisporales</taxon>
        <taxon>Gigasporaceae</taxon>
        <taxon>Scutellospora</taxon>
    </lineage>
</organism>
<comment type="caution">
    <text evidence="1">The sequence shown here is derived from an EMBL/GenBank/DDBJ whole genome shotgun (WGS) entry which is preliminary data.</text>
</comment>
<dbReference type="Proteomes" id="UP000789860">
    <property type="component" value="Unassembled WGS sequence"/>
</dbReference>
<protein>
    <submittedName>
        <fullName evidence="1">6987_t:CDS:1</fullName>
    </submittedName>
</protein>
<sequence length="308" mass="36208">MVTKLTSRLLSIRDVKSVLKTGPRDFLKGPTNAKNAIRRITAREKIKSTRKSNDKPLSRYLTFKKENPSEKPFVSPKLIENPKTFFDHINNQDALHHGSKLNRRAFLLNMINKRSHGLPTLSNESSLSNQKKVTNNRVKFVDLKKLWVNENIFPKDYDPNWRDRENLPNWLKHRYAIQERTMFQKWCPSKRVPREVMDKSPEENTPKKLSQQFKISPESIRRILHSKFVPTAEIAVRQNKKVLEKLSKFKADMKEKRKEDKRLKKLKKKKLVKDVLPSVKKPKQKGDRFLKVLRAVQNSGESSRETHV</sequence>
<accession>A0ACA9LP64</accession>